<gene>
    <name evidence="1" type="ORF">HNQ60_005266</name>
</gene>
<comment type="caution">
    <text evidence="1">The sequence shown here is derived from an EMBL/GenBank/DDBJ whole genome shotgun (WGS) entry which is preliminary data.</text>
</comment>
<dbReference type="PROSITE" id="PS51257">
    <property type="entry name" value="PROKAR_LIPOPROTEIN"/>
    <property type="match status" value="1"/>
</dbReference>
<sequence length="51" mass="5394">MKQGQRAAIDGWLACPGGTGGWLGCRIGLHARRAAVEMITILIFPAKMAQA</sequence>
<dbReference type="Proteomes" id="UP000588068">
    <property type="component" value="Unassembled WGS sequence"/>
</dbReference>
<name>A0A841HUL8_9GAMM</name>
<organism evidence="1 2">
    <name type="scientific">Povalibacter uvarum</name>
    <dbReference type="NCBI Taxonomy" id="732238"/>
    <lineage>
        <taxon>Bacteria</taxon>
        <taxon>Pseudomonadati</taxon>
        <taxon>Pseudomonadota</taxon>
        <taxon>Gammaproteobacteria</taxon>
        <taxon>Steroidobacterales</taxon>
        <taxon>Steroidobacteraceae</taxon>
        <taxon>Povalibacter</taxon>
    </lineage>
</organism>
<dbReference type="RefSeq" id="WP_221304469.1">
    <property type="nucleotide sequence ID" value="NZ_JACHHZ010000007.1"/>
</dbReference>
<accession>A0A841HUL8</accession>
<protein>
    <submittedName>
        <fullName evidence="1">Uncharacterized protein</fullName>
    </submittedName>
</protein>
<proteinExistence type="predicted"/>
<evidence type="ECO:0000313" key="2">
    <source>
        <dbReference type="Proteomes" id="UP000588068"/>
    </source>
</evidence>
<evidence type="ECO:0000313" key="1">
    <source>
        <dbReference type="EMBL" id="MBB6096344.1"/>
    </source>
</evidence>
<reference evidence="1 2" key="1">
    <citation type="submission" date="2020-08" db="EMBL/GenBank/DDBJ databases">
        <title>Genomic Encyclopedia of Type Strains, Phase IV (KMG-IV): sequencing the most valuable type-strain genomes for metagenomic binning, comparative biology and taxonomic classification.</title>
        <authorList>
            <person name="Goeker M."/>
        </authorList>
    </citation>
    <scope>NUCLEOTIDE SEQUENCE [LARGE SCALE GENOMIC DNA]</scope>
    <source>
        <strain evidence="1 2">DSM 26723</strain>
    </source>
</reference>
<keyword evidence="2" id="KW-1185">Reference proteome</keyword>
<dbReference type="AlphaFoldDB" id="A0A841HUL8"/>
<dbReference type="EMBL" id="JACHHZ010000007">
    <property type="protein sequence ID" value="MBB6096344.1"/>
    <property type="molecule type" value="Genomic_DNA"/>
</dbReference>